<dbReference type="GeneID" id="57907599"/>
<sequence length="356" mass="41172">MDIITTRLLPAYINQGAHECIKEMDRGGAPPSPIIKFDQVNQDVKEIPTSAERFISRNNIYPLRENNLSPNKLSATQFTQENIDIKKPSVSAEDFMSIKNSYLQKENDAIADKLTKLSEIITQQIENPMIDKAVNKQLNELRADKKLRFYPMHPSVSAMNFDFDVKNNLIMHHTLQYDKYAECNSDGEIKEIHETYQGDEPFVRVDLIVKFTPNGEILTKDNVLKIKFHGCSDELRPIFDLRSLWDKICDFFSKLLSVSSNTIDMKYTAPNLKEDVVDITSSKRMNEHEYTIGDPEYQTLLQKTYTNTMNKIKEIEIEPLNKDMEILTEKIERLGEKLSSNFKEMREMTKGGLRDN</sequence>
<dbReference type="AlphaFoldDB" id="A0A380PPQ5"/>
<proteinExistence type="predicted"/>
<dbReference type="OrthoDB" id="5637819at2"/>
<gene>
    <name evidence="1" type="ORF">NCTC11470_00563</name>
</gene>
<accession>A0A380PPQ5</accession>
<dbReference type="EMBL" id="UHJA01000001">
    <property type="protein sequence ID" value="SUP75550.1"/>
    <property type="molecule type" value="Genomic_DNA"/>
</dbReference>
<evidence type="ECO:0000313" key="1">
    <source>
        <dbReference type="EMBL" id="SUP75550.1"/>
    </source>
</evidence>
<protein>
    <submittedName>
        <fullName evidence="1">Viral A-type inclusion protein</fullName>
    </submittedName>
</protein>
<organism evidence="1 2">
    <name type="scientific">Yersinia frederiksenii</name>
    <dbReference type="NCBI Taxonomy" id="29484"/>
    <lineage>
        <taxon>Bacteria</taxon>
        <taxon>Pseudomonadati</taxon>
        <taxon>Pseudomonadota</taxon>
        <taxon>Gammaproteobacteria</taxon>
        <taxon>Enterobacterales</taxon>
        <taxon>Yersiniaceae</taxon>
        <taxon>Yersinia</taxon>
    </lineage>
</organism>
<dbReference type="Proteomes" id="UP000254835">
    <property type="component" value="Unassembled WGS sequence"/>
</dbReference>
<reference evidence="1 2" key="1">
    <citation type="submission" date="2018-06" db="EMBL/GenBank/DDBJ databases">
        <authorList>
            <consortium name="Pathogen Informatics"/>
            <person name="Doyle S."/>
        </authorList>
    </citation>
    <scope>NUCLEOTIDE SEQUENCE [LARGE SCALE GENOMIC DNA]</scope>
    <source>
        <strain evidence="1 2">NCTC11470</strain>
    </source>
</reference>
<evidence type="ECO:0000313" key="2">
    <source>
        <dbReference type="Proteomes" id="UP000254835"/>
    </source>
</evidence>
<name>A0A380PPQ5_YERFR</name>
<dbReference type="RefSeq" id="WP_004712141.1">
    <property type="nucleotide sequence ID" value="NZ_CP023964.1"/>
</dbReference>